<feature type="region of interest" description="Disordered" evidence="2">
    <location>
        <begin position="33"/>
        <end position="72"/>
    </location>
</feature>
<feature type="compositionally biased region" description="Basic and acidic residues" evidence="2">
    <location>
        <begin position="279"/>
        <end position="301"/>
    </location>
</feature>
<feature type="compositionally biased region" description="Low complexity" evidence="2">
    <location>
        <begin position="262"/>
        <end position="273"/>
    </location>
</feature>
<dbReference type="Proteomes" id="UP001189429">
    <property type="component" value="Unassembled WGS sequence"/>
</dbReference>
<proteinExistence type="predicted"/>
<keyword evidence="4" id="KW-1185">Reference proteome</keyword>
<gene>
    <name evidence="3" type="ORF">PCOR1329_LOCUS71196</name>
</gene>
<comment type="caution">
    <text evidence="3">The sequence shown here is derived from an EMBL/GenBank/DDBJ whole genome shotgun (WGS) entry which is preliminary data.</text>
</comment>
<sequence>MQLIVMFVNAGGRALWAALGGCLGAGAALLAPRGGAPAPRPRPAAAIGRRAEGGQEAAAEDPAAPAGRPRKSWQDGAARFLSKVQDVFAVLDPGLQYKVQETAKELEAKNAELEALEGELLEERDARIKAEAIAEEMGLRVEQLEEELEQAERTGRQIVETLEKQMKKLEGDLEAERVRSAEFAKQARALQEGYSDLSDKLEFSDLRTKELQDETADRAEKLRQAEESILGLSEKLGFSSASTERLRLLAEERAEQLRAAEDAAPAPGPAGVLRRARQRLGEARRGAERSAEGGRRSDRGPLRPAGVHRRPGAPAGEPGRVPGGAPAGSGGHDHAPEQEARVLRQPDEETGEDG</sequence>
<evidence type="ECO:0000256" key="1">
    <source>
        <dbReference type="SAM" id="Coils"/>
    </source>
</evidence>
<feature type="compositionally biased region" description="Gly residues" evidence="2">
    <location>
        <begin position="321"/>
        <end position="330"/>
    </location>
</feature>
<feature type="region of interest" description="Disordered" evidence="2">
    <location>
        <begin position="256"/>
        <end position="354"/>
    </location>
</feature>
<protein>
    <submittedName>
        <fullName evidence="3">Uncharacterized protein</fullName>
    </submittedName>
</protein>
<accession>A0ABN9WWC3</accession>
<name>A0ABN9WWC3_9DINO</name>
<keyword evidence="1" id="KW-0175">Coiled coil</keyword>
<dbReference type="EMBL" id="CAUYUJ010019438">
    <property type="protein sequence ID" value="CAK0891180.1"/>
    <property type="molecule type" value="Genomic_DNA"/>
</dbReference>
<reference evidence="3" key="1">
    <citation type="submission" date="2023-10" db="EMBL/GenBank/DDBJ databases">
        <authorList>
            <person name="Chen Y."/>
            <person name="Shah S."/>
            <person name="Dougan E. K."/>
            <person name="Thang M."/>
            <person name="Chan C."/>
        </authorList>
    </citation>
    <scope>NUCLEOTIDE SEQUENCE [LARGE SCALE GENOMIC DNA]</scope>
</reference>
<organism evidence="3 4">
    <name type="scientific">Prorocentrum cordatum</name>
    <dbReference type="NCBI Taxonomy" id="2364126"/>
    <lineage>
        <taxon>Eukaryota</taxon>
        <taxon>Sar</taxon>
        <taxon>Alveolata</taxon>
        <taxon>Dinophyceae</taxon>
        <taxon>Prorocentrales</taxon>
        <taxon>Prorocentraceae</taxon>
        <taxon>Prorocentrum</taxon>
    </lineage>
</organism>
<evidence type="ECO:0000313" key="3">
    <source>
        <dbReference type="EMBL" id="CAK0891180.1"/>
    </source>
</evidence>
<evidence type="ECO:0000256" key="2">
    <source>
        <dbReference type="SAM" id="MobiDB-lite"/>
    </source>
</evidence>
<evidence type="ECO:0000313" key="4">
    <source>
        <dbReference type="Proteomes" id="UP001189429"/>
    </source>
</evidence>
<feature type="coiled-coil region" evidence="1">
    <location>
        <begin position="96"/>
        <end position="179"/>
    </location>
</feature>
<feature type="compositionally biased region" description="Basic and acidic residues" evidence="2">
    <location>
        <begin position="331"/>
        <end position="347"/>
    </location>
</feature>
<feature type="compositionally biased region" description="Low complexity" evidence="2">
    <location>
        <begin position="33"/>
        <end position="67"/>
    </location>
</feature>